<evidence type="ECO:0000259" key="4">
    <source>
        <dbReference type="SMART" id="SM00563"/>
    </source>
</evidence>
<gene>
    <name evidence="5" type="ORF">NCI01_18765</name>
</gene>
<dbReference type="EMBL" id="JANARS010000009">
    <property type="protein sequence ID" value="MCP3423854.1"/>
    <property type="molecule type" value="Genomic_DNA"/>
</dbReference>
<evidence type="ECO:0000256" key="1">
    <source>
        <dbReference type="ARBA" id="ARBA00022679"/>
    </source>
</evidence>
<dbReference type="GO" id="GO:0016746">
    <property type="term" value="F:acyltransferase activity"/>
    <property type="evidence" value="ECO:0007669"/>
    <property type="project" value="UniProtKB-KW"/>
</dbReference>
<keyword evidence="1" id="KW-0808">Transferase</keyword>
<dbReference type="SUPFAM" id="SSF69593">
    <property type="entry name" value="Glycerol-3-phosphate (1)-acyltransferase"/>
    <property type="match status" value="1"/>
</dbReference>
<dbReference type="InterPro" id="IPR002123">
    <property type="entry name" value="Plipid/glycerol_acylTrfase"/>
</dbReference>
<proteinExistence type="predicted"/>
<name>A0ABT1L2N0_9ACTN</name>
<evidence type="ECO:0000313" key="6">
    <source>
        <dbReference type="Proteomes" id="UP001204524"/>
    </source>
</evidence>
<protein>
    <submittedName>
        <fullName evidence="5">1-acyl-sn-glycerol-3-phosphate acyltransferase</fullName>
    </submittedName>
</protein>
<accession>A0ABT1L2N0</accession>
<dbReference type="CDD" id="cd07989">
    <property type="entry name" value="LPLAT_AGPAT-like"/>
    <property type="match status" value="1"/>
</dbReference>
<dbReference type="SMART" id="SM00563">
    <property type="entry name" value="PlsC"/>
    <property type="match status" value="1"/>
</dbReference>
<feature type="region of interest" description="Disordered" evidence="3">
    <location>
        <begin position="222"/>
        <end position="249"/>
    </location>
</feature>
<dbReference type="RefSeq" id="WP_254183010.1">
    <property type="nucleotide sequence ID" value="NZ_JANARS010000009.1"/>
</dbReference>
<sequence length="249" mass="26469">MTRADLPASAAEHPPTRLLRLLRPGAARLVRTRWPVEVHHADRVPATGGVILASNHVGIIDGPLLAVFSPRPVHALTKQEMFEGRLGRFLRASGQIPLDRFSADPGAIRSCLRVLRDGGVAGIFPEGTRGSGELHRFHHGAAYLALVTGAPVVPVTMLGTRPSGGGANALPGRGDTVDVVFGAPWRTTQRSWPRTREHVAATSVLLRGHLLSELATALADTRRSLPGPLPAGQSEDDPDTGLAEPSREL</sequence>
<organism evidence="5 6">
    <name type="scientific">Nocardioides pinisoli</name>
    <dbReference type="NCBI Taxonomy" id="2950279"/>
    <lineage>
        <taxon>Bacteria</taxon>
        <taxon>Bacillati</taxon>
        <taxon>Actinomycetota</taxon>
        <taxon>Actinomycetes</taxon>
        <taxon>Propionibacteriales</taxon>
        <taxon>Nocardioidaceae</taxon>
        <taxon>Nocardioides</taxon>
    </lineage>
</organism>
<keyword evidence="2 5" id="KW-0012">Acyltransferase</keyword>
<evidence type="ECO:0000256" key="3">
    <source>
        <dbReference type="SAM" id="MobiDB-lite"/>
    </source>
</evidence>
<comment type="caution">
    <text evidence="5">The sequence shown here is derived from an EMBL/GenBank/DDBJ whole genome shotgun (WGS) entry which is preliminary data.</text>
</comment>
<evidence type="ECO:0000313" key="5">
    <source>
        <dbReference type="EMBL" id="MCP3423854.1"/>
    </source>
</evidence>
<evidence type="ECO:0000256" key="2">
    <source>
        <dbReference type="ARBA" id="ARBA00023315"/>
    </source>
</evidence>
<feature type="domain" description="Phospholipid/glycerol acyltransferase" evidence="4">
    <location>
        <begin position="50"/>
        <end position="160"/>
    </location>
</feature>
<dbReference type="PANTHER" id="PTHR10434:SF11">
    <property type="entry name" value="1-ACYL-SN-GLYCEROL-3-PHOSPHATE ACYLTRANSFERASE"/>
    <property type="match status" value="1"/>
</dbReference>
<dbReference type="PANTHER" id="PTHR10434">
    <property type="entry name" value="1-ACYL-SN-GLYCEROL-3-PHOSPHATE ACYLTRANSFERASE"/>
    <property type="match status" value="1"/>
</dbReference>
<reference evidence="5 6" key="1">
    <citation type="submission" date="2022-06" db="EMBL/GenBank/DDBJ databases">
        <authorList>
            <person name="So Y."/>
        </authorList>
    </citation>
    <scope>NUCLEOTIDE SEQUENCE [LARGE SCALE GENOMIC DNA]</scope>
    <source>
        <strain evidence="5 6">STR3</strain>
    </source>
</reference>
<dbReference type="Proteomes" id="UP001204524">
    <property type="component" value="Unassembled WGS sequence"/>
</dbReference>
<keyword evidence="6" id="KW-1185">Reference proteome</keyword>
<dbReference type="Pfam" id="PF01553">
    <property type="entry name" value="Acyltransferase"/>
    <property type="match status" value="1"/>
</dbReference>